<keyword evidence="2" id="KW-1185">Reference proteome</keyword>
<gene>
    <name evidence="1" type="primary">tagF</name>
    <name evidence="1" type="ORF">ACFL6M_03515</name>
</gene>
<name>A0ABV6YKE4_UNCEI</name>
<dbReference type="InterPro" id="IPR038225">
    <property type="entry name" value="TagF_sf"/>
</dbReference>
<dbReference type="Pfam" id="PF09867">
    <property type="entry name" value="TagF_N"/>
    <property type="match status" value="1"/>
</dbReference>
<evidence type="ECO:0000313" key="1">
    <source>
        <dbReference type="EMBL" id="MFC1572649.1"/>
    </source>
</evidence>
<proteinExistence type="predicted"/>
<dbReference type="Proteomes" id="UP001593833">
    <property type="component" value="Unassembled WGS sequence"/>
</dbReference>
<protein>
    <submittedName>
        <fullName evidence="1">Type VI secretion system-associated protein TagF</fullName>
    </submittedName>
</protein>
<dbReference type="EMBL" id="JBHPKH010000027">
    <property type="protein sequence ID" value="MFC1572649.1"/>
    <property type="molecule type" value="Genomic_DNA"/>
</dbReference>
<organism evidence="1 2">
    <name type="scientific">Eiseniibacteriota bacterium</name>
    <dbReference type="NCBI Taxonomy" id="2212470"/>
    <lineage>
        <taxon>Bacteria</taxon>
        <taxon>Candidatus Eiseniibacteriota</taxon>
    </lineage>
</organism>
<evidence type="ECO:0000313" key="2">
    <source>
        <dbReference type="Proteomes" id="UP001593833"/>
    </source>
</evidence>
<dbReference type="InterPro" id="IPR017748">
    <property type="entry name" value="TagF"/>
</dbReference>
<reference evidence="1 2" key="1">
    <citation type="submission" date="2024-09" db="EMBL/GenBank/DDBJ databases">
        <authorList>
            <person name="D'Angelo T."/>
        </authorList>
    </citation>
    <scope>NUCLEOTIDE SEQUENCE [LARGE SCALE GENOMIC DNA]</scope>
    <source>
        <strain evidence="1">SAG AM-320-E07</strain>
    </source>
</reference>
<comment type="caution">
    <text evidence="1">The sequence shown here is derived from an EMBL/GenBank/DDBJ whole genome shotgun (WGS) entry which is preliminary data.</text>
</comment>
<dbReference type="Gene3D" id="3.40.1730.10">
    <property type="entry name" value="pa0076 domain"/>
    <property type="match status" value="1"/>
</dbReference>
<accession>A0ABV6YKE4</accession>
<sequence>MIGSSSTLKVEHFGCFGKLPVSREFIVEGARDLSESGFDRWIGGGVGLAKARLGARFGERISNFPRYRFFWSDGKDRMLAGVICPSEDAAGRKHPFALFACVRGKQPSAPSIALQIRGLQEQAEGLLDSFSSTLSSTLTLAALREALRLARQEPTRPDSNPQQEYQRFLGEVPGVGFCGDTNEEGLGDGRFRVFQALVETLSPPRKGDRRTFRGGLRYPLAKGDSAQTALESCFWLDLTERCLGQTLGGACWLHPSQGTEEGHPYFFLFLTTPSDSQWISLVDPGENLESISYLDRPYGTEPPEQRMAPDLRSLLVSRRATFRDYLEWASAP</sequence>
<dbReference type="NCBIfam" id="TIGR03373">
    <property type="entry name" value="VI_minor_4"/>
    <property type="match status" value="1"/>
</dbReference>